<proteinExistence type="predicted"/>
<dbReference type="AlphaFoldDB" id="A0A016T6F9"/>
<reference evidence="2" key="1">
    <citation type="journal article" date="2015" name="Nat. Genet.">
        <title>The genome and transcriptome of the zoonotic hookworm Ancylostoma ceylanicum identify infection-specific gene families.</title>
        <authorList>
            <person name="Schwarz E.M."/>
            <person name="Hu Y."/>
            <person name="Antoshechkin I."/>
            <person name="Miller M.M."/>
            <person name="Sternberg P.W."/>
            <person name="Aroian R.V."/>
        </authorList>
    </citation>
    <scope>NUCLEOTIDE SEQUENCE</scope>
    <source>
        <strain evidence="2">HY135</strain>
    </source>
</reference>
<organism evidence="1 2">
    <name type="scientific">Ancylostoma ceylanicum</name>
    <dbReference type="NCBI Taxonomy" id="53326"/>
    <lineage>
        <taxon>Eukaryota</taxon>
        <taxon>Metazoa</taxon>
        <taxon>Ecdysozoa</taxon>
        <taxon>Nematoda</taxon>
        <taxon>Chromadorea</taxon>
        <taxon>Rhabditida</taxon>
        <taxon>Rhabditina</taxon>
        <taxon>Rhabditomorpha</taxon>
        <taxon>Strongyloidea</taxon>
        <taxon>Ancylostomatidae</taxon>
        <taxon>Ancylostomatinae</taxon>
        <taxon>Ancylostoma</taxon>
    </lineage>
</organism>
<gene>
    <name evidence="1" type="primary">Acey_s0133.g1755</name>
    <name evidence="1" type="ORF">Y032_0133g1755</name>
</gene>
<evidence type="ECO:0000313" key="2">
    <source>
        <dbReference type="Proteomes" id="UP000024635"/>
    </source>
</evidence>
<name>A0A016T6F9_9BILA</name>
<accession>A0A016T6F9</accession>
<comment type="caution">
    <text evidence="1">The sequence shown here is derived from an EMBL/GenBank/DDBJ whole genome shotgun (WGS) entry which is preliminary data.</text>
</comment>
<sequence length="74" mass="8493">MLFLATKHEKKNVKGSPNWEEKRIEIALRPLTTSIPACAAQLRCERLRTLITRARSVRPLCLFELGENEVQMVS</sequence>
<evidence type="ECO:0000313" key="1">
    <source>
        <dbReference type="EMBL" id="EYB98189.1"/>
    </source>
</evidence>
<dbReference type="EMBL" id="JARK01001469">
    <property type="protein sequence ID" value="EYB98189.1"/>
    <property type="molecule type" value="Genomic_DNA"/>
</dbReference>
<dbReference type="Proteomes" id="UP000024635">
    <property type="component" value="Unassembled WGS sequence"/>
</dbReference>
<protein>
    <submittedName>
        <fullName evidence="1">Uncharacterized protein</fullName>
    </submittedName>
</protein>
<keyword evidence="2" id="KW-1185">Reference proteome</keyword>